<dbReference type="GO" id="GO:0016192">
    <property type="term" value="P:vesicle-mediated transport"/>
    <property type="evidence" value="ECO:0007669"/>
    <property type="project" value="InterPro"/>
</dbReference>
<dbReference type="PANTHER" id="PTHR23101:SF25">
    <property type="entry name" value="GTPASE-ACTIVATING PROTEIN AND VPS9 DOMAIN-CONTAINING PROTEIN 1"/>
    <property type="match status" value="1"/>
</dbReference>
<evidence type="ECO:0000313" key="2">
    <source>
        <dbReference type="EMBL" id="CAG9288649.1"/>
    </source>
</evidence>
<dbReference type="GO" id="GO:0031267">
    <property type="term" value="F:small GTPase binding"/>
    <property type="evidence" value="ECO:0007669"/>
    <property type="project" value="TreeGrafter"/>
</dbReference>
<dbReference type="GO" id="GO:0005085">
    <property type="term" value="F:guanyl-nucleotide exchange factor activity"/>
    <property type="evidence" value="ECO:0007669"/>
    <property type="project" value="InterPro"/>
</dbReference>
<dbReference type="SMART" id="SM00167">
    <property type="entry name" value="VPS9"/>
    <property type="match status" value="1"/>
</dbReference>
<dbReference type="EMBL" id="OU594944">
    <property type="protein sequence ID" value="CAG9288649.1"/>
    <property type="molecule type" value="Genomic_DNA"/>
</dbReference>
<name>A0A8J9SSW0_PHATR</name>
<dbReference type="GO" id="GO:0030139">
    <property type="term" value="C:endocytic vesicle"/>
    <property type="evidence" value="ECO:0007669"/>
    <property type="project" value="TreeGrafter"/>
</dbReference>
<dbReference type="GO" id="GO:0035091">
    <property type="term" value="F:phosphatidylinositol binding"/>
    <property type="evidence" value="ECO:0007669"/>
    <property type="project" value="InterPro"/>
</dbReference>
<gene>
    <name evidence="2" type="ORF">PTTT1_LOCUS39187</name>
</gene>
<accession>A0A8J9SSW0</accession>
<evidence type="ECO:0000259" key="1">
    <source>
        <dbReference type="PROSITE" id="PS51205"/>
    </source>
</evidence>
<dbReference type="InterPro" id="IPR037191">
    <property type="entry name" value="VPS9_dom_sf"/>
</dbReference>
<dbReference type="GO" id="GO:0005829">
    <property type="term" value="C:cytosol"/>
    <property type="evidence" value="ECO:0007669"/>
    <property type="project" value="TreeGrafter"/>
</dbReference>
<proteinExistence type="predicted"/>
<dbReference type="Pfam" id="PF02204">
    <property type="entry name" value="VPS9"/>
    <property type="match status" value="1"/>
</dbReference>
<dbReference type="SUPFAM" id="SSF109993">
    <property type="entry name" value="VPS9 domain"/>
    <property type="match status" value="1"/>
</dbReference>
<feature type="domain" description="VPS9" evidence="1">
    <location>
        <begin position="382"/>
        <end position="538"/>
    </location>
</feature>
<dbReference type="InterPro" id="IPR045046">
    <property type="entry name" value="Vps9-like"/>
</dbReference>
<dbReference type="SUPFAM" id="SSF64268">
    <property type="entry name" value="PX domain"/>
    <property type="match status" value="1"/>
</dbReference>
<dbReference type="InterPro" id="IPR036871">
    <property type="entry name" value="PX_dom_sf"/>
</dbReference>
<dbReference type="Gene3D" id="1.20.1050.80">
    <property type="entry name" value="VPS9 domain"/>
    <property type="match status" value="1"/>
</dbReference>
<dbReference type="PANTHER" id="PTHR23101">
    <property type="entry name" value="RAB GDP/GTP EXCHANGE FACTOR"/>
    <property type="match status" value="1"/>
</dbReference>
<dbReference type="InterPro" id="IPR003123">
    <property type="entry name" value="VPS9"/>
</dbReference>
<dbReference type="PROSITE" id="PS51205">
    <property type="entry name" value="VPS9"/>
    <property type="match status" value="1"/>
</dbReference>
<organism evidence="2">
    <name type="scientific">Phaeodactylum tricornutum</name>
    <name type="common">Diatom</name>
    <dbReference type="NCBI Taxonomy" id="2850"/>
    <lineage>
        <taxon>Eukaryota</taxon>
        <taxon>Sar</taxon>
        <taxon>Stramenopiles</taxon>
        <taxon>Ochrophyta</taxon>
        <taxon>Bacillariophyta</taxon>
        <taxon>Bacillariophyceae</taxon>
        <taxon>Bacillariophycidae</taxon>
        <taxon>Naviculales</taxon>
        <taxon>Phaeodactylaceae</taxon>
        <taxon>Phaeodactylum</taxon>
    </lineage>
</organism>
<reference evidence="2" key="1">
    <citation type="submission" date="2022-02" db="EMBL/GenBank/DDBJ databases">
        <authorList>
            <person name="Giguere J D."/>
        </authorList>
    </citation>
    <scope>NUCLEOTIDE SEQUENCE</scope>
    <source>
        <strain evidence="2">CCAP 1055/1</strain>
    </source>
</reference>
<dbReference type="AlphaFoldDB" id="A0A8J9SSW0"/>
<dbReference type="Proteomes" id="UP000836788">
    <property type="component" value="Chromosome 3"/>
</dbReference>
<protein>
    <recommendedName>
        <fullName evidence="1">VPS9 domain-containing protein</fullName>
    </recommendedName>
</protein>
<sequence>MSFEASLYERCVFHSTRQYRTIRNEVIGIHKLAATLATRGVLKSTEEQLDTSRTLHQIEQRARQWEATGSFRIRSPTNAEYNVLLPLNSVRPALNVRVVNSFLNEKNGMVYTIWVYDIDDAREWYAPVRFHQDFVDLRAALTPLYDAVAKIPFPRIGRFRFGSPIRQQESDIDSSARAWQLESFLRNVVCMIYRERLHPAAAELAMHVQSFLGCGEARLLEPRLRELPEWSDSGTEASVDIFIRGKLQRSLQKHTHRIFMLDAMKQMIDPFVEGVRSRQPDLGEMEVLQVQGHIALKQKALQDLEHVEAFLDFLQGILLESCMEEYCSIASREEYELVYRELKHDESQWTRLVHEAIRAQIEIEVYVPLRSVVSRWLVYGWKHEDMEVHFKMNELRVRPQSFFCIPQDKQLDSASLQLVIDILKVGVGRRTLPCTKLRAILKAARAISSLLANQGNYGDRDGKEGSANSGTQYLGADDFLPIFIYCVVQADMERPCALCVLLRTLCDRMNRIGEVGYYLASFEAAITHIQELDLSQNLEEMQSFLPVPL</sequence>